<evidence type="ECO:0000313" key="1">
    <source>
        <dbReference type="EMBL" id="SVE08783.1"/>
    </source>
</evidence>
<organism evidence="1">
    <name type="scientific">marine metagenome</name>
    <dbReference type="NCBI Taxonomy" id="408172"/>
    <lineage>
        <taxon>unclassified sequences</taxon>
        <taxon>metagenomes</taxon>
        <taxon>ecological metagenomes</taxon>
    </lineage>
</organism>
<reference evidence="1" key="1">
    <citation type="submission" date="2018-05" db="EMBL/GenBank/DDBJ databases">
        <authorList>
            <person name="Lanie J.A."/>
            <person name="Ng W.-L."/>
            <person name="Kazmierczak K.M."/>
            <person name="Andrzejewski T.M."/>
            <person name="Davidsen T.M."/>
            <person name="Wayne K.J."/>
            <person name="Tettelin H."/>
            <person name="Glass J.I."/>
            <person name="Rusch D."/>
            <person name="Podicherti R."/>
            <person name="Tsui H.-C.T."/>
            <person name="Winkler M.E."/>
        </authorList>
    </citation>
    <scope>NUCLEOTIDE SEQUENCE</scope>
</reference>
<dbReference type="EMBL" id="UINC01193254">
    <property type="protein sequence ID" value="SVE08783.1"/>
    <property type="molecule type" value="Genomic_DNA"/>
</dbReference>
<proteinExistence type="predicted"/>
<sequence length="28" mass="3094">MPYILRHLSVLASVIKKWTGSSESECGT</sequence>
<gene>
    <name evidence="1" type="ORF">METZ01_LOCUS461637</name>
</gene>
<name>A0A383AMF0_9ZZZZ</name>
<dbReference type="AlphaFoldDB" id="A0A383AMF0"/>
<accession>A0A383AMF0</accession>
<feature type="non-terminal residue" evidence="1">
    <location>
        <position position="28"/>
    </location>
</feature>
<protein>
    <submittedName>
        <fullName evidence="1">Uncharacterized protein</fullName>
    </submittedName>
</protein>